<dbReference type="SMART" id="SM00485">
    <property type="entry name" value="XPGN"/>
    <property type="match status" value="1"/>
</dbReference>
<keyword evidence="2 10" id="KW-0540">Nuclease</keyword>
<evidence type="ECO:0000259" key="12">
    <source>
        <dbReference type="SMART" id="SM00485"/>
    </source>
</evidence>
<keyword evidence="5 10" id="KW-0378">Hydrolase</keyword>
<evidence type="ECO:0000259" key="11">
    <source>
        <dbReference type="SMART" id="SM00484"/>
    </source>
</evidence>
<dbReference type="GO" id="GO:0017108">
    <property type="term" value="F:5'-flap endonuclease activity"/>
    <property type="evidence" value="ECO:0007669"/>
    <property type="project" value="TreeGrafter"/>
</dbReference>
<evidence type="ECO:0000256" key="1">
    <source>
        <dbReference type="ARBA" id="ARBA00004123"/>
    </source>
</evidence>
<dbReference type="SMART" id="SM00484">
    <property type="entry name" value="XPGI"/>
    <property type="match status" value="1"/>
</dbReference>
<evidence type="ECO:0000256" key="6">
    <source>
        <dbReference type="ARBA" id="ARBA00022839"/>
    </source>
</evidence>
<comment type="cofactor">
    <cofactor evidence="10">
        <name>Mg(2+)</name>
        <dbReference type="ChEBI" id="CHEBI:18420"/>
    </cofactor>
    <text evidence="10">Binds 2 magnesium ions per subunit. They probably participate in the reaction catalyzed by the enzyme. May bind an additional third magnesium ion after substrate binding.</text>
</comment>
<keyword evidence="10" id="KW-0228">DNA excision</keyword>
<keyword evidence="3" id="KW-0255">Endonuclease</keyword>
<keyword evidence="10" id="KW-0267">Excision nuclease</keyword>
<dbReference type="PANTHER" id="PTHR11081">
    <property type="entry name" value="FLAP ENDONUCLEASE FAMILY MEMBER"/>
    <property type="match status" value="1"/>
</dbReference>
<dbReference type="GO" id="GO:0046872">
    <property type="term" value="F:metal ion binding"/>
    <property type="evidence" value="ECO:0007669"/>
    <property type="project" value="UniProtKB-UniRule"/>
</dbReference>
<dbReference type="PANTHER" id="PTHR11081:SF8">
    <property type="entry name" value="EXONUCLEASE 1"/>
    <property type="match status" value="1"/>
</dbReference>
<reference evidence="13" key="1">
    <citation type="submission" date="2021-05" db="EMBL/GenBank/DDBJ databases">
        <title>The genome of the haptophyte Pavlova lutheri (Diacronema luteri, Pavlovales) - a model for lipid biosynthesis in eukaryotic algae.</title>
        <authorList>
            <person name="Hulatt C.J."/>
            <person name="Posewitz M.C."/>
        </authorList>
    </citation>
    <scope>NUCLEOTIDE SEQUENCE</scope>
    <source>
        <strain evidence="13">NIVA-4/92</strain>
    </source>
</reference>
<dbReference type="PROSITE" id="PS00841">
    <property type="entry name" value="XPG_1"/>
    <property type="match status" value="1"/>
</dbReference>
<comment type="caution">
    <text evidence="13">The sequence shown here is derived from an EMBL/GenBank/DDBJ whole genome shotgun (WGS) entry which is preliminary data.</text>
</comment>
<dbReference type="InterPro" id="IPR044752">
    <property type="entry name" value="PIN-like_EXO1"/>
</dbReference>
<dbReference type="Gene3D" id="3.40.50.1010">
    <property type="entry name" value="5'-nuclease"/>
    <property type="match status" value="1"/>
</dbReference>
<dbReference type="Pfam" id="PF00867">
    <property type="entry name" value="XPG_I"/>
    <property type="match status" value="1"/>
</dbReference>
<evidence type="ECO:0000256" key="3">
    <source>
        <dbReference type="ARBA" id="ARBA00022759"/>
    </source>
</evidence>
<dbReference type="SUPFAM" id="SSF88723">
    <property type="entry name" value="PIN domain-like"/>
    <property type="match status" value="1"/>
</dbReference>
<keyword evidence="4 10" id="KW-0227">DNA damage</keyword>
<comment type="function">
    <text evidence="10">5'-&gt;3' double-stranded DNA exonuclease which may also possess a cryptic 3'-&gt;5' double-stranded DNA exonuclease activity. Functions in DNA mismatch repair.</text>
</comment>
<comment type="subcellular location">
    <subcellularLocation>
        <location evidence="1 10">Nucleus</location>
    </subcellularLocation>
</comment>
<dbReference type="FunFam" id="3.40.50.1010:FF:000111">
    <property type="entry name" value="Exonuclease 1"/>
    <property type="match status" value="1"/>
</dbReference>
<evidence type="ECO:0000256" key="8">
    <source>
        <dbReference type="ARBA" id="ARBA00023204"/>
    </source>
</evidence>
<dbReference type="PRINTS" id="PR00853">
    <property type="entry name" value="XPGRADSUPER"/>
</dbReference>
<evidence type="ECO:0000256" key="9">
    <source>
        <dbReference type="ARBA" id="ARBA00023242"/>
    </source>
</evidence>
<evidence type="ECO:0000313" key="14">
    <source>
        <dbReference type="Proteomes" id="UP000751190"/>
    </source>
</evidence>
<name>A0A8J5Y2T8_DIALT</name>
<keyword evidence="7 10" id="KW-0238">DNA-binding</keyword>
<dbReference type="Gene3D" id="1.10.150.20">
    <property type="entry name" value="5' to 3' exonuclease, C-terminal subdomain"/>
    <property type="match status" value="1"/>
</dbReference>
<gene>
    <name evidence="13" type="ORF">KFE25_008801</name>
</gene>
<dbReference type="InterPro" id="IPR019974">
    <property type="entry name" value="XPG_CS"/>
</dbReference>
<comment type="similarity">
    <text evidence="10">Belongs to the XPG/RAD2 endonuclease family. EXO1 subfamily.</text>
</comment>
<keyword evidence="10" id="KW-0479">Metal-binding</keyword>
<dbReference type="InterPro" id="IPR006084">
    <property type="entry name" value="XPG/Rad2"/>
</dbReference>
<dbReference type="GO" id="GO:0035312">
    <property type="term" value="F:5'-3' DNA exonuclease activity"/>
    <property type="evidence" value="ECO:0007669"/>
    <property type="project" value="UniProtKB-UniRule"/>
</dbReference>
<evidence type="ECO:0000256" key="4">
    <source>
        <dbReference type="ARBA" id="ARBA00022763"/>
    </source>
</evidence>
<feature type="domain" description="XPG N-terminal" evidence="12">
    <location>
        <begin position="1"/>
        <end position="99"/>
    </location>
</feature>
<keyword evidence="10" id="KW-0460">Magnesium</keyword>
<protein>
    <recommendedName>
        <fullName evidence="10">Exonuclease 1</fullName>
        <ecNumber evidence="10">3.1.-.-</ecNumber>
    </recommendedName>
</protein>
<proteinExistence type="inferred from homology"/>
<dbReference type="OrthoDB" id="26491at2759"/>
<feature type="domain" description="XPG-I" evidence="11">
    <location>
        <begin position="139"/>
        <end position="206"/>
    </location>
</feature>
<dbReference type="InterPro" id="IPR036279">
    <property type="entry name" value="5-3_exonuclease_C_sf"/>
</dbReference>
<evidence type="ECO:0000256" key="7">
    <source>
        <dbReference type="ARBA" id="ARBA00023125"/>
    </source>
</evidence>
<evidence type="ECO:0000256" key="10">
    <source>
        <dbReference type="RuleBase" id="RU910737"/>
    </source>
</evidence>
<dbReference type="EC" id="3.1.-.-" evidence="10"/>
<keyword evidence="9 10" id="KW-0539">Nucleus</keyword>
<evidence type="ECO:0000256" key="5">
    <source>
        <dbReference type="ARBA" id="ARBA00022801"/>
    </source>
</evidence>
<keyword evidence="6 10" id="KW-0269">Exonuclease</keyword>
<dbReference type="GO" id="GO:0003677">
    <property type="term" value="F:DNA binding"/>
    <property type="evidence" value="ECO:0007669"/>
    <property type="project" value="UniProtKB-UniRule"/>
</dbReference>
<accession>A0A8J5Y2T8</accession>
<dbReference type="InterPro" id="IPR006085">
    <property type="entry name" value="XPG_DNA_repair_N"/>
</dbReference>
<dbReference type="InterPro" id="IPR006086">
    <property type="entry name" value="XPG-I_dom"/>
</dbReference>
<dbReference type="Pfam" id="PF00752">
    <property type="entry name" value="XPG_N"/>
    <property type="match status" value="1"/>
</dbReference>
<evidence type="ECO:0000256" key="2">
    <source>
        <dbReference type="ARBA" id="ARBA00022722"/>
    </source>
</evidence>
<keyword evidence="8 10" id="KW-0234">DNA repair</keyword>
<dbReference type="InterPro" id="IPR029060">
    <property type="entry name" value="PIN-like_dom_sf"/>
</dbReference>
<dbReference type="AlphaFoldDB" id="A0A8J5Y2T8"/>
<dbReference type="Proteomes" id="UP000751190">
    <property type="component" value="Unassembled WGS sequence"/>
</dbReference>
<dbReference type="CDD" id="cd09857">
    <property type="entry name" value="PIN_EXO1"/>
    <property type="match status" value="1"/>
</dbReference>
<dbReference type="SUPFAM" id="SSF47807">
    <property type="entry name" value="5' to 3' exonuclease, C-terminal subdomain"/>
    <property type="match status" value="1"/>
</dbReference>
<evidence type="ECO:0000313" key="13">
    <source>
        <dbReference type="EMBL" id="KAG8470380.1"/>
    </source>
</evidence>
<dbReference type="GO" id="GO:0005634">
    <property type="term" value="C:nucleus"/>
    <property type="evidence" value="ECO:0007669"/>
    <property type="project" value="UniProtKB-SubCell"/>
</dbReference>
<dbReference type="GO" id="GO:0006281">
    <property type="term" value="P:DNA repair"/>
    <property type="evidence" value="ECO:0007669"/>
    <property type="project" value="UniProtKB-UniRule"/>
</dbReference>
<keyword evidence="14" id="KW-1185">Reference proteome</keyword>
<dbReference type="EMBL" id="JAGTXO010000001">
    <property type="protein sequence ID" value="KAG8470380.1"/>
    <property type="molecule type" value="Genomic_DNA"/>
</dbReference>
<sequence length="411" mass="45281">MGIKGLLKFVDGAKRRAHLEELREKRVAVDAYVWLHRGARSCATELGTGAPTSKFTDYAMGMVGMFRAHGVEPLLVFDGNTFPCKASTEQHRATSRTAKRRHAESLRAMGAGASAVADAFYESVDITPEMARALQLRLRSAAVRFLVAPYEADVQLAYLCLTGSVHACCTEDSDLLVYQCPRVLYKLEPTGEADFFEFERLRELREGPRLLFDPWPAWREWRFTAMCILAGCDYLASLDKVGIKGAHKLCAGFRSAEEVLSVLQMRGHLAPAYAPAFTAHFRMSQAIFAYAPIFDPRSRTVRRLRAHAPVADAAREAQLDADVPLPRWPVEVARAVCESGDLNPITLEPFEPSRAEAVAPRAAEPTAGPLAVSACVQRKRQLAQLEPWTGNFARADAFVSTAAARAAFINP</sequence>
<organism evidence="13 14">
    <name type="scientific">Diacronema lutheri</name>
    <name type="common">Unicellular marine alga</name>
    <name type="synonym">Monochrysis lutheri</name>
    <dbReference type="NCBI Taxonomy" id="2081491"/>
    <lineage>
        <taxon>Eukaryota</taxon>
        <taxon>Haptista</taxon>
        <taxon>Haptophyta</taxon>
        <taxon>Pavlovophyceae</taxon>
        <taxon>Pavlovales</taxon>
        <taxon>Pavlovaceae</taxon>
        <taxon>Diacronema</taxon>
    </lineage>
</organism>
<dbReference type="OMA" id="DVQFRAM"/>